<dbReference type="Gene3D" id="2.40.50.140">
    <property type="entry name" value="Nucleic acid-binding proteins"/>
    <property type="match status" value="1"/>
</dbReference>
<accession>A0A382PEX7</accession>
<evidence type="ECO:0000313" key="4">
    <source>
        <dbReference type="EMBL" id="SVC71953.1"/>
    </source>
</evidence>
<dbReference type="CDD" id="cd04317">
    <property type="entry name" value="EcAspRS_like_N"/>
    <property type="match status" value="1"/>
</dbReference>
<keyword evidence="1" id="KW-0648">Protein biosynthesis</keyword>
<dbReference type="SUPFAM" id="SSF50249">
    <property type="entry name" value="Nucleic acid-binding proteins"/>
    <property type="match status" value="1"/>
</dbReference>
<feature type="non-terminal residue" evidence="4">
    <location>
        <position position="115"/>
    </location>
</feature>
<dbReference type="GO" id="GO:0004815">
    <property type="term" value="F:aspartate-tRNA ligase activity"/>
    <property type="evidence" value="ECO:0007669"/>
    <property type="project" value="TreeGrafter"/>
</dbReference>
<dbReference type="InterPro" id="IPR012340">
    <property type="entry name" value="NA-bd_OB-fold"/>
</dbReference>
<dbReference type="InterPro" id="IPR004365">
    <property type="entry name" value="NA-bd_OB_tRNA"/>
</dbReference>
<dbReference type="PANTHER" id="PTHR22594">
    <property type="entry name" value="ASPARTYL/LYSYL-TRNA SYNTHETASE"/>
    <property type="match status" value="1"/>
</dbReference>
<dbReference type="EMBL" id="UINC01106941">
    <property type="protein sequence ID" value="SVC71953.1"/>
    <property type="molecule type" value="Genomic_DNA"/>
</dbReference>
<reference evidence="4" key="1">
    <citation type="submission" date="2018-05" db="EMBL/GenBank/DDBJ databases">
        <authorList>
            <person name="Lanie J.A."/>
            <person name="Ng W.-L."/>
            <person name="Kazmierczak K.M."/>
            <person name="Andrzejewski T.M."/>
            <person name="Davidsen T.M."/>
            <person name="Wayne K.J."/>
            <person name="Tettelin H."/>
            <person name="Glass J.I."/>
            <person name="Rusch D."/>
            <person name="Podicherti R."/>
            <person name="Tsui H.-C.T."/>
            <person name="Winkler M.E."/>
        </authorList>
    </citation>
    <scope>NUCLEOTIDE SEQUENCE</scope>
</reference>
<evidence type="ECO:0000256" key="1">
    <source>
        <dbReference type="ARBA" id="ARBA00022917"/>
    </source>
</evidence>
<evidence type="ECO:0000256" key="2">
    <source>
        <dbReference type="ARBA" id="ARBA00023146"/>
    </source>
</evidence>
<sequence>MRSHYCGEIRPEHLQQEVRLNGWVNRRRDHGGIIFLDLRDHRGVIQVVFDPDTDASFALADQMRNEFVIEVVGLVRLRDPAAINPKMLTGEVEVLGQQLTVLNRSETPPFQLDEH</sequence>
<feature type="domain" description="OB" evidence="3">
    <location>
        <begin position="18"/>
        <end position="102"/>
    </location>
</feature>
<dbReference type="AlphaFoldDB" id="A0A382PEX7"/>
<evidence type="ECO:0000259" key="3">
    <source>
        <dbReference type="Pfam" id="PF01336"/>
    </source>
</evidence>
<gene>
    <name evidence="4" type="ORF">METZ01_LOCUS324807</name>
</gene>
<protein>
    <recommendedName>
        <fullName evidence="3">OB domain-containing protein</fullName>
    </recommendedName>
</protein>
<dbReference type="GO" id="GO:0003676">
    <property type="term" value="F:nucleic acid binding"/>
    <property type="evidence" value="ECO:0007669"/>
    <property type="project" value="InterPro"/>
</dbReference>
<dbReference type="GO" id="GO:0006422">
    <property type="term" value="P:aspartyl-tRNA aminoacylation"/>
    <property type="evidence" value="ECO:0007669"/>
    <property type="project" value="TreeGrafter"/>
</dbReference>
<proteinExistence type="predicted"/>
<name>A0A382PEX7_9ZZZZ</name>
<dbReference type="Pfam" id="PF01336">
    <property type="entry name" value="tRNA_anti-codon"/>
    <property type="match status" value="1"/>
</dbReference>
<keyword evidence="2" id="KW-0030">Aminoacyl-tRNA synthetase</keyword>
<organism evidence="4">
    <name type="scientific">marine metagenome</name>
    <dbReference type="NCBI Taxonomy" id="408172"/>
    <lineage>
        <taxon>unclassified sequences</taxon>
        <taxon>metagenomes</taxon>
        <taxon>ecological metagenomes</taxon>
    </lineage>
</organism>
<keyword evidence="2" id="KW-0436">Ligase</keyword>
<dbReference type="GO" id="GO:0005524">
    <property type="term" value="F:ATP binding"/>
    <property type="evidence" value="ECO:0007669"/>
    <property type="project" value="UniProtKB-KW"/>
</dbReference>
<dbReference type="InterPro" id="IPR047089">
    <property type="entry name" value="Asp-tRNA-ligase_1_N"/>
</dbReference>
<dbReference type="PANTHER" id="PTHR22594:SF5">
    <property type="entry name" value="ASPARTATE--TRNA LIGASE, MITOCHONDRIAL"/>
    <property type="match status" value="1"/>
</dbReference>